<reference evidence="9 10" key="1">
    <citation type="submission" date="2021-06" db="EMBL/GenBank/DDBJ databases">
        <authorList>
            <person name="Kallberg Y."/>
            <person name="Tangrot J."/>
            <person name="Rosling A."/>
        </authorList>
    </citation>
    <scope>NUCLEOTIDE SEQUENCE [LARGE SCALE GENOMIC DNA]</scope>
    <source>
        <strain evidence="9 10">120-4 pot B 10/14</strain>
    </source>
</reference>
<dbReference type="Gene3D" id="2.30.30.100">
    <property type="match status" value="1"/>
</dbReference>
<keyword evidence="3 7" id="KW-0694">RNA-binding</keyword>
<organism evidence="9 10">
    <name type="scientific">Gigaspora margarita</name>
    <dbReference type="NCBI Taxonomy" id="4874"/>
    <lineage>
        <taxon>Eukaryota</taxon>
        <taxon>Fungi</taxon>
        <taxon>Fungi incertae sedis</taxon>
        <taxon>Mucoromycota</taxon>
        <taxon>Glomeromycotina</taxon>
        <taxon>Glomeromycetes</taxon>
        <taxon>Diversisporales</taxon>
        <taxon>Gigasporaceae</taxon>
        <taxon>Gigaspora</taxon>
    </lineage>
</organism>
<dbReference type="EMBL" id="CAJVQB010011089">
    <property type="protein sequence ID" value="CAG8745116.1"/>
    <property type="molecule type" value="Genomic_DNA"/>
</dbReference>
<evidence type="ECO:0000256" key="6">
    <source>
        <dbReference type="ARBA" id="ARBA00023274"/>
    </source>
</evidence>
<evidence type="ECO:0000256" key="5">
    <source>
        <dbReference type="ARBA" id="ARBA00023242"/>
    </source>
</evidence>
<evidence type="ECO:0000256" key="3">
    <source>
        <dbReference type="ARBA" id="ARBA00022884"/>
    </source>
</evidence>
<dbReference type="InterPro" id="IPR001163">
    <property type="entry name" value="Sm_dom_euk/arc"/>
</dbReference>
<accession>A0ABN7V8Z7</accession>
<dbReference type="SUPFAM" id="SSF50182">
    <property type="entry name" value="Sm-like ribonucleoproteins"/>
    <property type="match status" value="1"/>
</dbReference>
<sequence length="144" mass="16633">MSELQKYVDLTVEVITSDGRVIVGTFKGFDQTKNVILSSCHERVFSETEEALARYPLESRNGIAQRFRLTKICELATDRTLLLSFMFYIGAISYQLNSSAKHYFQIPNHITERKLFKEALKIYDWKEADLIGVFIVGLHHLISR</sequence>
<proteinExistence type="inferred from homology"/>
<evidence type="ECO:0000259" key="8">
    <source>
        <dbReference type="SMART" id="SM00651"/>
    </source>
</evidence>
<dbReference type="InterPro" id="IPR034103">
    <property type="entry name" value="Lsm8"/>
</dbReference>
<evidence type="ECO:0000313" key="9">
    <source>
        <dbReference type="EMBL" id="CAG8745116.1"/>
    </source>
</evidence>
<dbReference type="Proteomes" id="UP000789901">
    <property type="component" value="Unassembled WGS sequence"/>
</dbReference>
<evidence type="ECO:0000256" key="4">
    <source>
        <dbReference type="ARBA" id="ARBA00023187"/>
    </source>
</evidence>
<keyword evidence="4 7" id="KW-0508">mRNA splicing</keyword>
<evidence type="ECO:0000256" key="2">
    <source>
        <dbReference type="ARBA" id="ARBA00022728"/>
    </source>
</evidence>
<keyword evidence="7" id="KW-0507">mRNA processing</keyword>
<keyword evidence="5 7" id="KW-0539">Nucleus</keyword>
<evidence type="ECO:0000313" key="10">
    <source>
        <dbReference type="Proteomes" id="UP000789901"/>
    </source>
</evidence>
<keyword evidence="10" id="KW-1185">Reference proteome</keyword>
<comment type="similarity">
    <text evidence="7">Belongs to the snRNP Sm proteins family.</text>
</comment>
<protein>
    <recommendedName>
        <fullName evidence="7">LSM2-LSM8 complex subunit LSM8</fullName>
    </recommendedName>
</protein>
<keyword evidence="6 7" id="KW-0687">Ribonucleoprotein</keyword>
<evidence type="ECO:0000256" key="7">
    <source>
        <dbReference type="RuleBase" id="RU365048"/>
    </source>
</evidence>
<gene>
    <name evidence="7" type="primary">LSM8</name>
    <name evidence="9" type="ORF">GMARGA_LOCUS15783</name>
</gene>
<comment type="subcellular location">
    <subcellularLocation>
        <location evidence="1 7">Nucleus</location>
    </subcellularLocation>
</comment>
<dbReference type="PANTHER" id="PTHR15588">
    <property type="entry name" value="LSM1"/>
    <property type="match status" value="1"/>
</dbReference>
<evidence type="ECO:0000256" key="1">
    <source>
        <dbReference type="ARBA" id="ARBA00004123"/>
    </source>
</evidence>
<dbReference type="InterPro" id="IPR044642">
    <property type="entry name" value="PTHR15588"/>
</dbReference>
<feature type="domain" description="Sm" evidence="8">
    <location>
        <begin position="2"/>
        <end position="77"/>
    </location>
</feature>
<dbReference type="SMART" id="SM00651">
    <property type="entry name" value="Sm"/>
    <property type="match status" value="1"/>
</dbReference>
<dbReference type="CDD" id="cd01727">
    <property type="entry name" value="LSm8"/>
    <property type="match status" value="1"/>
</dbReference>
<dbReference type="InterPro" id="IPR010920">
    <property type="entry name" value="LSM_dom_sf"/>
</dbReference>
<keyword evidence="2 7" id="KW-0747">Spliceosome</keyword>
<dbReference type="Pfam" id="PF01423">
    <property type="entry name" value="LSM"/>
    <property type="match status" value="1"/>
</dbReference>
<comment type="function">
    <text evidence="7">Plays role in pre-mRNA splicing as component of the U4/U6-U5 tri-snRNP complex that is involved in spliceosome assembly, and as component of the precatalytic spliceosome (spliceosome B complex). The heptameric LSM2-8 complex binds specifically to the 3'-terminal U-tract of U6 snRNA.</text>
</comment>
<name>A0ABN7V8Z7_GIGMA</name>
<comment type="subunit">
    <text evidence="7">LSm subunits form a heteromer with a doughnut shape.</text>
</comment>
<dbReference type="PANTHER" id="PTHR15588:SF9">
    <property type="entry name" value="U6 SNRNA-ASSOCIATED SM-LIKE PROTEIN LSM8"/>
    <property type="match status" value="1"/>
</dbReference>
<comment type="caution">
    <text evidence="9">The sequence shown here is derived from an EMBL/GenBank/DDBJ whole genome shotgun (WGS) entry which is preliminary data.</text>
</comment>